<dbReference type="GO" id="GO:0019646">
    <property type="term" value="P:aerobic electron transport chain"/>
    <property type="evidence" value="ECO:0007669"/>
    <property type="project" value="InterPro"/>
</dbReference>
<feature type="transmembrane region" description="Helical" evidence="12">
    <location>
        <begin position="94"/>
        <end position="115"/>
    </location>
</feature>
<dbReference type="GO" id="GO:0020037">
    <property type="term" value="F:heme binding"/>
    <property type="evidence" value="ECO:0007669"/>
    <property type="project" value="TreeGrafter"/>
</dbReference>
<dbReference type="GO" id="GO:0005886">
    <property type="term" value="C:plasma membrane"/>
    <property type="evidence" value="ECO:0007669"/>
    <property type="project" value="UniProtKB-SubCell"/>
</dbReference>
<dbReference type="STRING" id="1742972.COMA1_10228"/>
<dbReference type="GO" id="GO:0016682">
    <property type="term" value="F:oxidoreductase activity, acting on diphenols and related substances as donors, oxygen as acceptor"/>
    <property type="evidence" value="ECO:0007669"/>
    <property type="project" value="TreeGrafter"/>
</dbReference>
<evidence type="ECO:0000313" key="15">
    <source>
        <dbReference type="Proteomes" id="UP000199032"/>
    </source>
</evidence>
<sequence>MKTHSSSLLALALLALLCGLGISDVFAQEAGISPVDFPYTGNRTAVWIVAQLHILFAAFILGAPIFVVISEWLGYRKQDARYDRLAKEVTKVTVILFSMTAVTGGLFIFVLLAAYPQFTTSFINQFYVVFAILYPALFIAETILMYAYLYTWDIWKGEKKGRHIALGVLLNLVCLLILFVINGPTSFMNTPPKAEGVSPQDFLAAATLWDKIANQSWFPLSLHRIDGNVAFGGFIAGLIAAYMYMAAKTKEERAYYDWMGFVAIWIAVGGSLLQPFTGLLLAYEMCDYDFSFCPYMMADQLSMFFEMQGIMIGLLFLGINYYSWLSVKRIEGADNVRISILAPIVLIVLLPVTMWVMNSWWIPDPMSLAFLLPLTLSPFLLGRFVPMTVSARTVIKIGFIVMLISDAVWLTPAGFVATGTDMPDEMKLPEGWDYLSSMPAKLSAILTLVFVTIVNFVLYNRAIKQGTIIWGKIDFAAQFVLIFLAFTSTWIMGLMGAVRSLLKKYFHTYSLVSDLSAESFTPTLSYSAGWITAITVFFIAVVTVAALIAIRPSVAPAKEPEASPVPVPVK</sequence>
<feature type="transmembrane region" description="Helical" evidence="12">
    <location>
        <begin position="368"/>
        <end position="385"/>
    </location>
</feature>
<accession>A0A0S4L4R0</accession>
<keyword evidence="11 12" id="KW-0472">Membrane</keyword>
<protein>
    <submittedName>
        <fullName evidence="14">Uncharacterized protein</fullName>
    </submittedName>
</protein>
<dbReference type="Proteomes" id="UP000199032">
    <property type="component" value="Unassembled WGS sequence"/>
</dbReference>
<keyword evidence="15" id="KW-1185">Reference proteome</keyword>
<reference evidence="14 15" key="1">
    <citation type="submission" date="2015-10" db="EMBL/GenBank/DDBJ databases">
        <authorList>
            <person name="Gilbert D.G."/>
        </authorList>
    </citation>
    <scope>NUCLEOTIDE SEQUENCE [LARGE SCALE GENOMIC DNA]</scope>
    <source>
        <strain evidence="14">COMA1</strain>
    </source>
</reference>
<feature type="transmembrane region" description="Helical" evidence="12">
    <location>
        <begin position="229"/>
        <end position="247"/>
    </location>
</feature>
<evidence type="ECO:0000256" key="4">
    <source>
        <dbReference type="ARBA" id="ARBA00022475"/>
    </source>
</evidence>
<comment type="similarity">
    <text evidence="2">Belongs to the cytochrome ubiquinol oxidase subunit 1 family.</text>
</comment>
<keyword evidence="7" id="KW-0479">Metal-binding</keyword>
<feature type="transmembrane region" description="Helical" evidence="12">
    <location>
        <begin position="528"/>
        <end position="550"/>
    </location>
</feature>
<dbReference type="PANTHER" id="PTHR30365">
    <property type="entry name" value="CYTOCHROME D UBIQUINOL OXIDASE"/>
    <property type="match status" value="1"/>
</dbReference>
<feature type="transmembrane region" description="Helical" evidence="12">
    <location>
        <begin position="259"/>
        <end position="283"/>
    </location>
</feature>
<feature type="chain" id="PRO_5006623706" evidence="13">
    <location>
        <begin position="28"/>
        <end position="570"/>
    </location>
</feature>
<keyword evidence="13" id="KW-0732">Signal</keyword>
<gene>
    <name evidence="14" type="ORF">COMA1_10228</name>
</gene>
<evidence type="ECO:0000256" key="6">
    <source>
        <dbReference type="ARBA" id="ARBA00022692"/>
    </source>
</evidence>
<dbReference type="EMBL" id="CZQA01000001">
    <property type="protein sequence ID" value="CUS31694.1"/>
    <property type="molecule type" value="Genomic_DNA"/>
</dbReference>
<evidence type="ECO:0000313" key="14">
    <source>
        <dbReference type="EMBL" id="CUS31694.1"/>
    </source>
</evidence>
<proteinExistence type="inferred from homology"/>
<feature type="transmembrane region" description="Helical" evidence="12">
    <location>
        <begin position="479"/>
        <end position="502"/>
    </location>
</feature>
<keyword evidence="3" id="KW-0813">Transport</keyword>
<feature type="transmembrane region" description="Helical" evidence="12">
    <location>
        <begin position="303"/>
        <end position="324"/>
    </location>
</feature>
<keyword evidence="4" id="KW-1003">Cell membrane</keyword>
<dbReference type="PANTHER" id="PTHR30365:SF14">
    <property type="entry name" value="CYTOCHROME BD MENAQUINOL OXIDASE SUBUNIT I-RELATED"/>
    <property type="match status" value="1"/>
</dbReference>
<organism evidence="14 15">
    <name type="scientific">Candidatus Nitrospira nitrosa</name>
    <dbReference type="NCBI Taxonomy" id="1742972"/>
    <lineage>
        <taxon>Bacteria</taxon>
        <taxon>Pseudomonadati</taxon>
        <taxon>Nitrospirota</taxon>
        <taxon>Nitrospiria</taxon>
        <taxon>Nitrospirales</taxon>
        <taxon>Nitrospiraceae</taxon>
        <taxon>Nitrospira</taxon>
    </lineage>
</organism>
<keyword evidence="6 12" id="KW-0812">Transmembrane</keyword>
<evidence type="ECO:0000256" key="1">
    <source>
        <dbReference type="ARBA" id="ARBA00004651"/>
    </source>
</evidence>
<feature type="transmembrane region" description="Helical" evidence="12">
    <location>
        <begin position="397"/>
        <end position="418"/>
    </location>
</feature>
<evidence type="ECO:0000256" key="10">
    <source>
        <dbReference type="ARBA" id="ARBA00023004"/>
    </source>
</evidence>
<evidence type="ECO:0000256" key="5">
    <source>
        <dbReference type="ARBA" id="ARBA00022617"/>
    </source>
</evidence>
<evidence type="ECO:0000256" key="8">
    <source>
        <dbReference type="ARBA" id="ARBA00022982"/>
    </source>
</evidence>
<evidence type="ECO:0000256" key="12">
    <source>
        <dbReference type="SAM" id="Phobius"/>
    </source>
</evidence>
<feature type="transmembrane region" description="Helical" evidence="12">
    <location>
        <begin position="163"/>
        <end position="181"/>
    </location>
</feature>
<dbReference type="RefSeq" id="WP_176697761.1">
    <property type="nucleotide sequence ID" value="NZ_CZQA01000001.1"/>
</dbReference>
<dbReference type="GO" id="GO:0009055">
    <property type="term" value="F:electron transfer activity"/>
    <property type="evidence" value="ECO:0007669"/>
    <property type="project" value="InterPro"/>
</dbReference>
<dbReference type="GO" id="GO:0070069">
    <property type="term" value="C:cytochrome complex"/>
    <property type="evidence" value="ECO:0007669"/>
    <property type="project" value="InterPro"/>
</dbReference>
<evidence type="ECO:0000256" key="3">
    <source>
        <dbReference type="ARBA" id="ARBA00022448"/>
    </source>
</evidence>
<evidence type="ECO:0000256" key="7">
    <source>
        <dbReference type="ARBA" id="ARBA00022723"/>
    </source>
</evidence>
<comment type="subcellular location">
    <subcellularLocation>
        <location evidence="1">Cell membrane</location>
        <topology evidence="1">Multi-pass membrane protein</topology>
    </subcellularLocation>
</comment>
<evidence type="ECO:0000256" key="9">
    <source>
        <dbReference type="ARBA" id="ARBA00022989"/>
    </source>
</evidence>
<evidence type="ECO:0000256" key="11">
    <source>
        <dbReference type="ARBA" id="ARBA00023136"/>
    </source>
</evidence>
<feature type="transmembrane region" description="Helical" evidence="12">
    <location>
        <begin position="336"/>
        <end position="356"/>
    </location>
</feature>
<dbReference type="InterPro" id="IPR002585">
    <property type="entry name" value="Cyt-d_ubiquinol_oxidase_su_1"/>
</dbReference>
<keyword evidence="9 12" id="KW-1133">Transmembrane helix</keyword>
<feature type="transmembrane region" description="Helical" evidence="12">
    <location>
        <begin position="438"/>
        <end position="458"/>
    </location>
</feature>
<feature type="transmembrane region" description="Helical" evidence="12">
    <location>
        <begin position="127"/>
        <end position="151"/>
    </location>
</feature>
<keyword evidence="10" id="KW-0408">Iron</keyword>
<dbReference type="AlphaFoldDB" id="A0A0S4L4R0"/>
<evidence type="ECO:0000256" key="2">
    <source>
        <dbReference type="ARBA" id="ARBA00009819"/>
    </source>
</evidence>
<dbReference type="Pfam" id="PF01654">
    <property type="entry name" value="Cyt_bd_oxida_I"/>
    <property type="match status" value="1"/>
</dbReference>
<keyword evidence="5" id="KW-0349">Heme</keyword>
<keyword evidence="8" id="KW-0249">Electron transport</keyword>
<dbReference type="GO" id="GO:0046872">
    <property type="term" value="F:metal ion binding"/>
    <property type="evidence" value="ECO:0007669"/>
    <property type="project" value="UniProtKB-KW"/>
</dbReference>
<feature type="signal peptide" evidence="13">
    <location>
        <begin position="1"/>
        <end position="27"/>
    </location>
</feature>
<evidence type="ECO:0000256" key="13">
    <source>
        <dbReference type="SAM" id="SignalP"/>
    </source>
</evidence>
<feature type="transmembrane region" description="Helical" evidence="12">
    <location>
        <begin position="51"/>
        <end position="73"/>
    </location>
</feature>
<name>A0A0S4L4R0_9BACT</name>